<proteinExistence type="inferred from homology"/>
<dbReference type="Proteomes" id="UP001501183">
    <property type="component" value="Unassembled WGS sequence"/>
</dbReference>
<dbReference type="PANTHER" id="PTHR43459">
    <property type="entry name" value="ENOYL-COA HYDRATASE"/>
    <property type="match status" value="1"/>
</dbReference>
<dbReference type="InterPro" id="IPR001753">
    <property type="entry name" value="Enoyl-CoA_hydra/iso"/>
</dbReference>
<dbReference type="Gene3D" id="3.90.226.10">
    <property type="entry name" value="2-enoyl-CoA Hydratase, Chain A, domain 1"/>
    <property type="match status" value="1"/>
</dbReference>
<sequence>MTAAAERVGGLLVGCAEGVLRITIARPERMNALDLDSMRVLGDLLETRAREEDVRVVVLAGEGGSFCTGADLVAASSGPASDPRVVMATANRVVRSILTLPAPVIARVGGAAAGVGASIAFAADLTYAAPTACFLLAFVNIGLMPDGGSSMLVPAAVGRARAAEMALLGERLGAADAHAAGLITRVVAADDLAAHVDTVAAKLAAGPRRALELTKRSLTAATLARIEEAFDRETEGQVELLGSADFREGAAAMLERRAPNFGGRSRG</sequence>
<protein>
    <submittedName>
        <fullName evidence="2">Enoyl-CoA hydratase-related protein</fullName>
    </submittedName>
</protein>
<evidence type="ECO:0000256" key="1">
    <source>
        <dbReference type="ARBA" id="ARBA00005254"/>
    </source>
</evidence>
<evidence type="ECO:0000313" key="3">
    <source>
        <dbReference type="Proteomes" id="UP001501183"/>
    </source>
</evidence>
<accession>A0ABP8NUD1</accession>
<dbReference type="EMBL" id="BAABFB010000009">
    <property type="protein sequence ID" value="GAA4471564.1"/>
    <property type="molecule type" value="Genomic_DNA"/>
</dbReference>
<dbReference type="Gene3D" id="1.10.12.10">
    <property type="entry name" value="Lyase 2-enoyl-coa Hydratase, Chain A, domain 2"/>
    <property type="match status" value="1"/>
</dbReference>
<dbReference type="PANTHER" id="PTHR43459:SF1">
    <property type="entry name" value="EG:BACN32G11.4 PROTEIN"/>
    <property type="match status" value="1"/>
</dbReference>
<reference evidence="3" key="1">
    <citation type="journal article" date="2019" name="Int. J. Syst. Evol. Microbiol.">
        <title>The Global Catalogue of Microorganisms (GCM) 10K type strain sequencing project: providing services to taxonomists for standard genome sequencing and annotation.</title>
        <authorList>
            <consortium name="The Broad Institute Genomics Platform"/>
            <consortium name="The Broad Institute Genome Sequencing Center for Infectious Disease"/>
            <person name="Wu L."/>
            <person name="Ma J."/>
        </authorList>
    </citation>
    <scope>NUCLEOTIDE SEQUENCE [LARGE SCALE GENOMIC DNA]</scope>
    <source>
        <strain evidence="3">JCM 32206</strain>
    </source>
</reference>
<keyword evidence="3" id="KW-1185">Reference proteome</keyword>
<dbReference type="RefSeq" id="WP_345341260.1">
    <property type="nucleotide sequence ID" value="NZ_BAABFB010000009.1"/>
</dbReference>
<dbReference type="InterPro" id="IPR014748">
    <property type="entry name" value="Enoyl-CoA_hydra_C"/>
</dbReference>
<gene>
    <name evidence="2" type="ORF">GCM10023094_02470</name>
</gene>
<evidence type="ECO:0000313" key="2">
    <source>
        <dbReference type="EMBL" id="GAA4471564.1"/>
    </source>
</evidence>
<comment type="similarity">
    <text evidence="1">Belongs to the enoyl-CoA hydratase/isomerase family.</text>
</comment>
<dbReference type="InterPro" id="IPR029045">
    <property type="entry name" value="ClpP/crotonase-like_dom_sf"/>
</dbReference>
<dbReference type="Pfam" id="PF00378">
    <property type="entry name" value="ECH_1"/>
    <property type="match status" value="1"/>
</dbReference>
<name>A0ABP8NUD1_9NOCA</name>
<dbReference type="CDD" id="cd06558">
    <property type="entry name" value="crotonase-like"/>
    <property type="match status" value="1"/>
</dbReference>
<dbReference type="SUPFAM" id="SSF52096">
    <property type="entry name" value="ClpP/crotonase"/>
    <property type="match status" value="1"/>
</dbReference>
<comment type="caution">
    <text evidence="2">The sequence shown here is derived from an EMBL/GenBank/DDBJ whole genome shotgun (WGS) entry which is preliminary data.</text>
</comment>
<organism evidence="2 3">
    <name type="scientific">Rhodococcus olei</name>
    <dbReference type="NCBI Taxonomy" id="2161675"/>
    <lineage>
        <taxon>Bacteria</taxon>
        <taxon>Bacillati</taxon>
        <taxon>Actinomycetota</taxon>
        <taxon>Actinomycetes</taxon>
        <taxon>Mycobacteriales</taxon>
        <taxon>Nocardiaceae</taxon>
        <taxon>Rhodococcus</taxon>
    </lineage>
</organism>